<evidence type="ECO:0000313" key="2">
    <source>
        <dbReference type="EMBL" id="KAJ3991356.1"/>
    </source>
</evidence>
<dbReference type="Proteomes" id="UP001163828">
    <property type="component" value="Unassembled WGS sequence"/>
</dbReference>
<organism evidence="2 3">
    <name type="scientific">Lentinula boryana</name>
    <dbReference type="NCBI Taxonomy" id="40481"/>
    <lineage>
        <taxon>Eukaryota</taxon>
        <taxon>Fungi</taxon>
        <taxon>Dikarya</taxon>
        <taxon>Basidiomycota</taxon>
        <taxon>Agaricomycotina</taxon>
        <taxon>Agaricomycetes</taxon>
        <taxon>Agaricomycetidae</taxon>
        <taxon>Agaricales</taxon>
        <taxon>Marasmiineae</taxon>
        <taxon>Omphalotaceae</taxon>
        <taxon>Lentinula</taxon>
    </lineage>
</organism>
<keyword evidence="3" id="KW-1185">Reference proteome</keyword>
<protein>
    <submittedName>
        <fullName evidence="2">Uncharacterized protein</fullName>
    </submittedName>
</protein>
<evidence type="ECO:0000313" key="3">
    <source>
        <dbReference type="Proteomes" id="UP001163828"/>
    </source>
</evidence>
<dbReference type="EMBL" id="MU791063">
    <property type="protein sequence ID" value="KAJ3991356.1"/>
    <property type="molecule type" value="Genomic_DNA"/>
</dbReference>
<feature type="compositionally biased region" description="Pro residues" evidence="1">
    <location>
        <begin position="98"/>
        <end position="135"/>
    </location>
</feature>
<proteinExistence type="predicted"/>
<feature type="region of interest" description="Disordered" evidence="1">
    <location>
        <begin position="536"/>
        <end position="558"/>
    </location>
</feature>
<accession>A0ABQ8PY47</accession>
<feature type="compositionally biased region" description="Polar residues" evidence="1">
    <location>
        <begin position="76"/>
        <end position="88"/>
    </location>
</feature>
<feature type="region of interest" description="Disordered" evidence="1">
    <location>
        <begin position="73"/>
        <end position="265"/>
    </location>
</feature>
<feature type="region of interest" description="Disordered" evidence="1">
    <location>
        <begin position="1"/>
        <end position="61"/>
    </location>
</feature>
<sequence>MAGSTRDVEHQVFILDEAEEELDWGDEDEDELSAPDLLVWEEQERAHQKAESVQLKDRSERSLLENVVSRWEQRLNETAANETQNSINPRRKHHPLAPSTPSPSPSPASLQPPEPPAPVLQSLPVPPSSPHPSPVAPEARSTSLALPAYPPSTESPGDIALAAPKAKAPAPTPPAHTQSSEGSGEVSLAAPEAKSSPVTATLSHSPPLHAPSPEGSRDVFLPAPQVKSTAPAPRAQSPSSGTDRDLSLPAPESQLLFLTPAPSMEGSGTIYRAAQDNSFLMDVDPPQREDPLSENGEGDIPMANQTSGKVKVVTDDHEDSADEFESEDNTSNMTNEQHELAKWIKEHNIPTSGPFPYHVYHVRCKRGSERAIVERINEDIASGTASLNLIRAAFISQFPGGFYLQARSMLPRNVPLALYLNLFPNLIHPRGKKFSVSDGTLNNPPSTIEQLWEEWDQLRLGMPLHTLVDDLSGTEDSKRMFYGDNFRPGTWVVPTKGLYRGDTGLVVFDDFNEINEETECLVLLIPRAKFPESHPLNTFNSPLHPSNQSSQPKLVSQSAADNVDIEIALSNR</sequence>
<gene>
    <name evidence="2" type="ORF">F5050DRAFT_1812646</name>
</gene>
<feature type="compositionally biased region" description="Low complexity" evidence="1">
    <location>
        <begin position="202"/>
        <end position="213"/>
    </location>
</feature>
<dbReference type="PRINTS" id="PR01217">
    <property type="entry name" value="PRICHEXTENSN"/>
</dbReference>
<feature type="compositionally biased region" description="Basic and acidic residues" evidence="1">
    <location>
        <begin position="1"/>
        <end position="10"/>
    </location>
</feature>
<feature type="compositionally biased region" description="Acidic residues" evidence="1">
    <location>
        <begin position="16"/>
        <end position="33"/>
    </location>
</feature>
<evidence type="ECO:0000256" key="1">
    <source>
        <dbReference type="SAM" id="MobiDB-lite"/>
    </source>
</evidence>
<feature type="compositionally biased region" description="Basic and acidic residues" evidence="1">
    <location>
        <begin position="42"/>
        <end position="61"/>
    </location>
</feature>
<comment type="caution">
    <text evidence="2">The sequence shown here is derived from an EMBL/GenBank/DDBJ whole genome shotgun (WGS) entry which is preliminary data.</text>
</comment>
<feature type="compositionally biased region" description="Low complexity" evidence="1">
    <location>
        <begin position="160"/>
        <end position="169"/>
    </location>
</feature>
<name>A0ABQ8PY47_9AGAR</name>
<reference evidence="2" key="1">
    <citation type="submission" date="2022-08" db="EMBL/GenBank/DDBJ databases">
        <authorList>
            <consortium name="DOE Joint Genome Institute"/>
            <person name="Min B."/>
            <person name="Riley R."/>
            <person name="Sierra-Patev S."/>
            <person name="Naranjo-Ortiz M."/>
            <person name="Looney B."/>
            <person name="Konkel Z."/>
            <person name="Slot J.C."/>
            <person name="Sakamoto Y."/>
            <person name="Steenwyk J.L."/>
            <person name="Rokas A."/>
            <person name="Carro J."/>
            <person name="Camarero S."/>
            <person name="Ferreira P."/>
            <person name="Molpeceres G."/>
            <person name="Ruiz-Duenas F.J."/>
            <person name="Serrano A."/>
            <person name="Henrissat B."/>
            <person name="Drula E."/>
            <person name="Hughes K.W."/>
            <person name="Mata J.L."/>
            <person name="Ishikawa N.K."/>
            <person name="Vargas-Isla R."/>
            <person name="Ushijima S."/>
            <person name="Smith C.A."/>
            <person name="Ahrendt S."/>
            <person name="Andreopoulos W."/>
            <person name="He G."/>
            <person name="Labutti K."/>
            <person name="Lipzen A."/>
            <person name="Ng V."/>
            <person name="Sandor L."/>
            <person name="Barry K."/>
            <person name="Martinez A.T."/>
            <person name="Xiao Y."/>
            <person name="Gibbons J.G."/>
            <person name="Terashima K."/>
            <person name="Hibbett D.S."/>
            <person name="Grigoriev I.V."/>
        </authorList>
    </citation>
    <scope>NUCLEOTIDE SEQUENCE</scope>
    <source>
        <strain evidence="2">TFB10827</strain>
    </source>
</reference>